<dbReference type="Pfam" id="PF04967">
    <property type="entry name" value="HTH_10"/>
    <property type="match status" value="1"/>
</dbReference>
<keyword evidence="5" id="KW-1185">Reference proteome</keyword>
<dbReference type="KEGG" id="sawl:NGM29_11615"/>
<keyword evidence="2" id="KW-0804">Transcription</keyword>
<dbReference type="PANTHER" id="PTHR34236:SF1">
    <property type="entry name" value="DIMETHYL SULFOXIDE REDUCTASE TRANSCRIPTIONAL ACTIVATOR"/>
    <property type="match status" value="1"/>
</dbReference>
<dbReference type="Proteomes" id="UP001056855">
    <property type="component" value="Chromosome"/>
</dbReference>
<evidence type="ECO:0000259" key="3">
    <source>
        <dbReference type="Pfam" id="PF04967"/>
    </source>
</evidence>
<reference evidence="4" key="1">
    <citation type="submission" date="2022-06" db="EMBL/GenBank/DDBJ databases">
        <title>Diverse halophilic archaea isolated from saline environments.</title>
        <authorList>
            <person name="Cui H.-L."/>
        </authorList>
    </citation>
    <scope>NUCLEOTIDE SEQUENCE</scope>
    <source>
        <strain evidence="4">WLHS1</strain>
    </source>
</reference>
<gene>
    <name evidence="4" type="ORF">NGM29_11615</name>
</gene>
<proteinExistence type="predicted"/>
<sequence length="216" mass="23554">MPRATLQIAIPEAMWIARLSRTDLLEEVRILSAIPSGARGTAVVELTAPDPSATIDAIRDVETVADVEVLQLEDDRALLQLETQLPVLLNAARESGVPVGMPFTIRDGTATWEITTSHDRLSELGAQLEAFGVEFAVDSITPDIDTSQLLTDQQYRVMETALEAGYYDTPRTSTQYELAEAVGVARSTCSEVLHRAEERIVKAFMDATADPDPIEA</sequence>
<organism evidence="4 5">
    <name type="scientific">Natronosalvus rutilus</name>
    <dbReference type="NCBI Taxonomy" id="2953753"/>
    <lineage>
        <taxon>Archaea</taxon>
        <taxon>Methanobacteriati</taxon>
        <taxon>Methanobacteriota</taxon>
        <taxon>Stenosarchaea group</taxon>
        <taxon>Halobacteria</taxon>
        <taxon>Halobacteriales</taxon>
        <taxon>Natrialbaceae</taxon>
        <taxon>Natronosalvus</taxon>
    </lineage>
</organism>
<evidence type="ECO:0000313" key="4">
    <source>
        <dbReference type="EMBL" id="UTF52436.1"/>
    </source>
</evidence>
<protein>
    <submittedName>
        <fullName evidence="4">Helix-turn-helix domain-containing protein</fullName>
    </submittedName>
</protein>
<accession>A0A9E7SUX6</accession>
<dbReference type="AlphaFoldDB" id="A0A9E7SUX6"/>
<keyword evidence="1" id="KW-0805">Transcription regulation</keyword>
<dbReference type="InterPro" id="IPR007050">
    <property type="entry name" value="HTH_bacterioopsin"/>
</dbReference>
<dbReference type="RefSeq" id="WP_254156363.1">
    <property type="nucleotide sequence ID" value="NZ_CP100355.1"/>
</dbReference>
<feature type="domain" description="HTH bat-type" evidence="3">
    <location>
        <begin position="150"/>
        <end position="202"/>
    </location>
</feature>
<dbReference type="EMBL" id="CP100355">
    <property type="protein sequence ID" value="UTF52436.1"/>
    <property type="molecule type" value="Genomic_DNA"/>
</dbReference>
<name>A0A9E7SUX6_9EURY</name>
<dbReference type="GeneID" id="73290703"/>
<evidence type="ECO:0000313" key="5">
    <source>
        <dbReference type="Proteomes" id="UP001056855"/>
    </source>
</evidence>
<dbReference type="PANTHER" id="PTHR34236">
    <property type="entry name" value="DIMETHYL SULFOXIDE REDUCTASE TRANSCRIPTIONAL ACTIVATOR"/>
    <property type="match status" value="1"/>
</dbReference>
<evidence type="ECO:0000256" key="1">
    <source>
        <dbReference type="ARBA" id="ARBA00023015"/>
    </source>
</evidence>
<evidence type="ECO:0000256" key="2">
    <source>
        <dbReference type="ARBA" id="ARBA00023163"/>
    </source>
</evidence>